<evidence type="ECO:0000256" key="12">
    <source>
        <dbReference type="HAMAP-Rule" id="MF_00974"/>
    </source>
</evidence>
<evidence type="ECO:0000256" key="9">
    <source>
        <dbReference type="ARBA" id="ARBA00022842"/>
    </source>
</evidence>
<evidence type="ECO:0000259" key="15">
    <source>
        <dbReference type="PROSITE" id="PS50880"/>
    </source>
</evidence>
<dbReference type="Pfam" id="PF10410">
    <property type="entry name" value="DnaB_bind"/>
    <property type="match status" value="1"/>
</dbReference>
<dbReference type="InterPro" id="IPR036977">
    <property type="entry name" value="DNA_primase_Znf_CHC2"/>
</dbReference>
<evidence type="ECO:0000256" key="4">
    <source>
        <dbReference type="ARBA" id="ARBA00022695"/>
    </source>
</evidence>
<sequence length="614" mass="67298">MGQGLISDDVINQIRDRVDIAEIVGQHVALTRAGQNLKGLCPFHQEKSPSFTVSSSRQIFHCFGCGAGGNVYTFLMKLTGAAFPEIVRDLGRKVGVDVPESSGGYSNEVRAQLGRLERLNAAAGAWYRRMLVEGAAGAQARVYLESRGIQLNTSEQFKIGFAPPEWDGLTKAMLKEGFVAADLVAAGLSLPRDQGSAPKTGASGHYDRFRSRVMFPIVDLRKRIVAFGGRIVGEGTPKYLNSPETPLFKKGHTLFALEAARDAAGQQQTLIIVEGYFDAVALHQAGIRHVAATLGTALTPEHIAVIRRFASNVVLLFDPDQAGVRAALRTLDLFVNSGLSVKVVSLPEGEDPDTYVRKYGAEGFTALHQTAPSLLDFAVEHSLRTAEAGTVEDRIRAVDAVLRILQKSAHPIEREERIRLVAERLGLSQQRLIDRYPTLAAQEQRRPEREAKVPSPAGPSKLKGNPEERDLVHLLVQGSLSAEDLGKLSPEAFSVPAYRRLIHCAMQHLGQDGRVSVRDLLDALIHDEECGTLISELSMLEQHYDDVPAHIAGCLETLERRGRERTMGALIQELKAAERERREDDVHRLNRLINDMRIRKAGVAPVALTSAVKE</sequence>
<evidence type="ECO:0000256" key="6">
    <source>
        <dbReference type="ARBA" id="ARBA00022723"/>
    </source>
</evidence>
<dbReference type="RefSeq" id="WP_213040220.1">
    <property type="nucleotide sequence ID" value="NZ_CAJNBJ010000001.1"/>
</dbReference>
<reference evidence="16 17" key="1">
    <citation type="submission" date="2021-02" db="EMBL/GenBank/DDBJ databases">
        <authorList>
            <person name="Han P."/>
        </authorList>
    </citation>
    <scope>NUCLEOTIDE SEQUENCE [LARGE SCALE GENOMIC DNA]</scope>
    <source>
        <strain evidence="16">Candidatus Nitrospira sp. ZN2</strain>
    </source>
</reference>
<dbReference type="Pfam" id="PF08275">
    <property type="entry name" value="DNAG_N"/>
    <property type="match status" value="1"/>
</dbReference>
<keyword evidence="2 12" id="KW-0639">Primosome</keyword>
<accession>A0ABM8QF63</accession>
<evidence type="ECO:0000256" key="8">
    <source>
        <dbReference type="ARBA" id="ARBA00022833"/>
    </source>
</evidence>
<dbReference type="InterPro" id="IPR006171">
    <property type="entry name" value="TOPRIM_dom"/>
</dbReference>
<dbReference type="Gene3D" id="3.90.580.10">
    <property type="entry name" value="Zinc finger, CHC2-type domain"/>
    <property type="match status" value="1"/>
</dbReference>
<dbReference type="PROSITE" id="PS50880">
    <property type="entry name" value="TOPRIM"/>
    <property type="match status" value="1"/>
</dbReference>
<dbReference type="EMBL" id="CAJNBJ010000001">
    <property type="protein sequence ID" value="CAE6693079.1"/>
    <property type="molecule type" value="Genomic_DNA"/>
</dbReference>
<keyword evidence="17" id="KW-1185">Reference proteome</keyword>
<dbReference type="PIRSF" id="PIRSF002811">
    <property type="entry name" value="DnaG"/>
    <property type="match status" value="1"/>
</dbReference>
<dbReference type="PANTHER" id="PTHR30313">
    <property type="entry name" value="DNA PRIMASE"/>
    <property type="match status" value="1"/>
</dbReference>
<dbReference type="InterPro" id="IPR050219">
    <property type="entry name" value="DnaG_primase"/>
</dbReference>
<dbReference type="GO" id="GO:0016779">
    <property type="term" value="F:nucleotidyltransferase activity"/>
    <property type="evidence" value="ECO:0007669"/>
    <property type="project" value="UniProtKB-KW"/>
</dbReference>
<dbReference type="Gene3D" id="3.40.1360.10">
    <property type="match status" value="1"/>
</dbReference>
<protein>
    <recommendedName>
        <fullName evidence="12 13">DNA primase</fullName>
        <ecNumber evidence="12">2.7.7.101</ecNumber>
    </recommendedName>
</protein>
<evidence type="ECO:0000313" key="16">
    <source>
        <dbReference type="EMBL" id="CAE6693079.1"/>
    </source>
</evidence>
<evidence type="ECO:0000256" key="1">
    <source>
        <dbReference type="ARBA" id="ARBA00022478"/>
    </source>
</evidence>
<comment type="domain">
    <text evidence="12">Contains an N-terminal zinc-binding domain, a central core domain that contains the primase activity, and a C-terminal DnaB-binding domain.</text>
</comment>
<evidence type="ECO:0000256" key="13">
    <source>
        <dbReference type="PIRNR" id="PIRNR002811"/>
    </source>
</evidence>
<evidence type="ECO:0000256" key="10">
    <source>
        <dbReference type="ARBA" id="ARBA00023125"/>
    </source>
</evidence>
<feature type="zinc finger region" description="CHC2-type" evidence="12">
    <location>
        <begin position="41"/>
        <end position="65"/>
    </location>
</feature>
<keyword evidence="4 12" id="KW-0548">Nucleotidyltransferase</keyword>
<evidence type="ECO:0000256" key="7">
    <source>
        <dbReference type="ARBA" id="ARBA00022771"/>
    </source>
</evidence>
<dbReference type="InterPro" id="IPR034151">
    <property type="entry name" value="TOPRIM_DnaG_bac"/>
</dbReference>
<feature type="compositionally biased region" description="Basic and acidic residues" evidence="14">
    <location>
        <begin position="443"/>
        <end position="452"/>
    </location>
</feature>
<keyword evidence="9" id="KW-0460">Magnesium</keyword>
<dbReference type="SMART" id="SM00493">
    <property type="entry name" value="TOPRIM"/>
    <property type="match status" value="1"/>
</dbReference>
<dbReference type="InterPro" id="IPR037068">
    <property type="entry name" value="DNA_primase_core_N_sf"/>
</dbReference>
<dbReference type="Pfam" id="PF13155">
    <property type="entry name" value="Toprim_2"/>
    <property type="match status" value="1"/>
</dbReference>
<dbReference type="InterPro" id="IPR006295">
    <property type="entry name" value="DNA_primase_DnaG"/>
</dbReference>
<dbReference type="HAMAP" id="MF_00974">
    <property type="entry name" value="DNA_primase_DnaG"/>
    <property type="match status" value="1"/>
</dbReference>
<feature type="region of interest" description="Disordered" evidence="14">
    <location>
        <begin position="438"/>
        <end position="466"/>
    </location>
</feature>
<keyword evidence="5 12" id="KW-0235">DNA replication</keyword>
<dbReference type="InterPro" id="IPR019475">
    <property type="entry name" value="DNA_primase_DnaB-bd"/>
</dbReference>
<dbReference type="SMART" id="SM00400">
    <property type="entry name" value="ZnF_CHCC"/>
    <property type="match status" value="1"/>
</dbReference>
<evidence type="ECO:0000256" key="3">
    <source>
        <dbReference type="ARBA" id="ARBA00022679"/>
    </source>
</evidence>
<dbReference type="InterPro" id="IPR016136">
    <property type="entry name" value="DNA_helicase_N/primase_C"/>
</dbReference>
<keyword evidence="3 12" id="KW-0808">Transferase</keyword>
<keyword evidence="1 12" id="KW-0240">DNA-directed RNA polymerase</keyword>
<dbReference type="CDD" id="cd03364">
    <property type="entry name" value="TOPRIM_DnaG_primases"/>
    <property type="match status" value="1"/>
</dbReference>
<dbReference type="PANTHER" id="PTHR30313:SF2">
    <property type="entry name" value="DNA PRIMASE"/>
    <property type="match status" value="1"/>
</dbReference>
<comment type="catalytic activity">
    <reaction evidence="12">
        <text>ssDNA + n NTP = ssDNA/pppN(pN)n-1 hybrid + (n-1) diphosphate.</text>
        <dbReference type="EC" id="2.7.7.101"/>
    </reaction>
</comment>
<evidence type="ECO:0000256" key="11">
    <source>
        <dbReference type="ARBA" id="ARBA00023163"/>
    </source>
</evidence>
<name>A0ABM8QF63_9BACT</name>
<dbReference type="NCBIfam" id="TIGR01391">
    <property type="entry name" value="dnaG"/>
    <property type="match status" value="1"/>
</dbReference>
<dbReference type="InterPro" id="IPR013264">
    <property type="entry name" value="DNAG_N"/>
</dbReference>
<keyword evidence="10 12" id="KW-0238">DNA-binding</keyword>
<dbReference type="Pfam" id="PF01807">
    <property type="entry name" value="Zn_ribbon_DnaG"/>
    <property type="match status" value="1"/>
</dbReference>
<evidence type="ECO:0000313" key="17">
    <source>
        <dbReference type="Proteomes" id="UP000675880"/>
    </source>
</evidence>
<comment type="similarity">
    <text evidence="12 13">Belongs to the DnaG primase family.</text>
</comment>
<keyword evidence="7 12" id="KW-0863">Zinc-finger</keyword>
<dbReference type="InterPro" id="IPR002694">
    <property type="entry name" value="Znf_CHC2"/>
</dbReference>
<evidence type="ECO:0000256" key="5">
    <source>
        <dbReference type="ARBA" id="ARBA00022705"/>
    </source>
</evidence>
<keyword evidence="6 12" id="KW-0479">Metal-binding</keyword>
<comment type="function">
    <text evidence="12 13">RNA polymerase that catalyzes the synthesis of short RNA molecules used as primers for DNA polymerase during DNA replication.</text>
</comment>
<gene>
    <name evidence="12 16" type="primary">dnaG</name>
    <name evidence="16" type="ORF">NSPZN2_10319</name>
</gene>
<comment type="cofactor">
    <cofactor evidence="12 13">
        <name>Zn(2+)</name>
        <dbReference type="ChEBI" id="CHEBI:29105"/>
    </cofactor>
    <text evidence="12 13">Binds 1 zinc ion per monomer.</text>
</comment>
<dbReference type="InterPro" id="IPR030846">
    <property type="entry name" value="DnaG_bac"/>
</dbReference>
<evidence type="ECO:0000256" key="14">
    <source>
        <dbReference type="SAM" id="MobiDB-lite"/>
    </source>
</evidence>
<dbReference type="Proteomes" id="UP000675880">
    <property type="component" value="Unassembled WGS sequence"/>
</dbReference>
<comment type="caution">
    <text evidence="16">The sequence shown here is derived from an EMBL/GenBank/DDBJ whole genome shotgun (WGS) entry which is preliminary data.</text>
</comment>
<evidence type="ECO:0000256" key="2">
    <source>
        <dbReference type="ARBA" id="ARBA00022515"/>
    </source>
</evidence>
<proteinExistence type="inferred from homology"/>
<feature type="domain" description="Toprim" evidence="15">
    <location>
        <begin position="268"/>
        <end position="349"/>
    </location>
</feature>
<dbReference type="SUPFAM" id="SSF56731">
    <property type="entry name" value="DNA primase core"/>
    <property type="match status" value="1"/>
</dbReference>
<keyword evidence="11 12" id="KW-0804">Transcription</keyword>
<organism evidence="16 17">
    <name type="scientific">Nitrospira defluvii</name>
    <dbReference type="NCBI Taxonomy" id="330214"/>
    <lineage>
        <taxon>Bacteria</taxon>
        <taxon>Pseudomonadati</taxon>
        <taxon>Nitrospirota</taxon>
        <taxon>Nitrospiria</taxon>
        <taxon>Nitrospirales</taxon>
        <taxon>Nitrospiraceae</taxon>
        <taxon>Nitrospira</taxon>
    </lineage>
</organism>
<keyword evidence="8 12" id="KW-0862">Zinc</keyword>
<comment type="subunit">
    <text evidence="12">Monomer. Interacts with DnaB.</text>
</comment>
<dbReference type="Gene3D" id="3.90.980.10">
    <property type="entry name" value="DNA primase, catalytic core, N-terminal domain"/>
    <property type="match status" value="1"/>
</dbReference>
<dbReference type="SUPFAM" id="SSF57783">
    <property type="entry name" value="Zinc beta-ribbon"/>
    <property type="match status" value="1"/>
</dbReference>
<dbReference type="EC" id="2.7.7.101" evidence="12"/>
<dbReference type="Gene3D" id="1.10.860.10">
    <property type="entry name" value="DNAb Helicase, Chain A"/>
    <property type="match status" value="1"/>
</dbReference>